<reference evidence="13 14" key="1">
    <citation type="journal article" date="2021" name="Mar. Drugs">
        <title>Genome Reduction and Secondary Metabolism of the Marine Sponge-Associated Cyanobacterium Leptothoe.</title>
        <authorList>
            <person name="Konstantinou D."/>
            <person name="Popin R.V."/>
            <person name="Fewer D.P."/>
            <person name="Sivonen K."/>
            <person name="Gkelis S."/>
        </authorList>
    </citation>
    <scope>NUCLEOTIDE SEQUENCE [LARGE SCALE GENOMIC DNA]</scope>
    <source>
        <strain evidence="13 14">TAU-MAC 1615</strain>
    </source>
</reference>
<dbReference type="Proteomes" id="UP001196661">
    <property type="component" value="Unassembled WGS sequence"/>
</dbReference>
<keyword evidence="3" id="KW-0328">Glycosyltransferase</keyword>
<keyword evidence="14" id="KW-1185">Reference proteome</keyword>
<evidence type="ECO:0000256" key="9">
    <source>
        <dbReference type="SAM" id="MobiDB-lite"/>
    </source>
</evidence>
<keyword evidence="4" id="KW-0808">Transferase</keyword>
<keyword evidence="6" id="KW-0511">Multifunctional enzyme</keyword>
<accession>A0ABS5Y7J3</accession>
<dbReference type="InterPro" id="IPR023346">
    <property type="entry name" value="Lysozyme-like_dom_sf"/>
</dbReference>
<feature type="domain" description="Penicillin-binding protein transpeptidase" evidence="11">
    <location>
        <begin position="355"/>
        <end position="593"/>
    </location>
</feature>
<dbReference type="Pfam" id="PF00905">
    <property type="entry name" value="Transpeptidase"/>
    <property type="match status" value="1"/>
</dbReference>
<gene>
    <name evidence="13" type="ORF">IXB28_16165</name>
</gene>
<evidence type="ECO:0000256" key="10">
    <source>
        <dbReference type="SAM" id="Phobius"/>
    </source>
</evidence>
<feature type="transmembrane region" description="Helical" evidence="10">
    <location>
        <begin position="33"/>
        <end position="53"/>
    </location>
</feature>
<dbReference type="SUPFAM" id="SSF53955">
    <property type="entry name" value="Lysozyme-like"/>
    <property type="match status" value="1"/>
</dbReference>
<evidence type="ECO:0000256" key="6">
    <source>
        <dbReference type="ARBA" id="ARBA00023268"/>
    </source>
</evidence>
<dbReference type="Gene3D" id="1.10.3810.10">
    <property type="entry name" value="Biosynthetic peptidoglycan transglycosylase-like"/>
    <property type="match status" value="1"/>
</dbReference>
<feature type="compositionally biased region" description="Pro residues" evidence="9">
    <location>
        <begin position="686"/>
        <end position="791"/>
    </location>
</feature>
<keyword evidence="5" id="KW-0378">Hydrolase</keyword>
<proteinExistence type="predicted"/>
<keyword evidence="1" id="KW-0121">Carboxypeptidase</keyword>
<evidence type="ECO:0000256" key="7">
    <source>
        <dbReference type="ARBA" id="ARBA00034000"/>
    </source>
</evidence>
<dbReference type="NCBIfam" id="TIGR02074">
    <property type="entry name" value="PBP_1a_fam"/>
    <property type="match status" value="1"/>
</dbReference>
<feature type="domain" description="Glycosyl transferase family 51" evidence="12">
    <location>
        <begin position="89"/>
        <end position="263"/>
    </location>
</feature>
<sequence>MANWIGKIKNDGADKRLTAAIAELKQQKTPKPLYRSILFWLTLLVGAGIAGSATRGYRFWQEANANLPDVSNALTFERTGTITIKADDGSVLQKIGPATQEYLEYDDIPDTLVQGFIASEDRRFYDHGGIDYKGIARAVYSNVRNRDLVEGASTITQQVARIIFLDQDRSFQRKFREALLAQKLEKELGKEKILERYLNLVYLGAGAYGVADAAWIYFGKAVEELTVAEIALIAGMAPAPSVYSPLVDEDAAREQRDKVVSRMLENGVISQAQATTAYRSDVATTPNEPKFLYSEFPYFTIYVQKKLPELISQDAIEAGGLIVETSLEPKWQRSAETTLEEVLEEYGRWQRFEQGSIVALNPKTGQIHAMVGGTDFEESQFNRVTQAQRQPGSTFKAFVYSAAIASGLSPYKGYVDARYVVDGYEPKNYGGKFSGNVELRRALSSSINIVAVKVLVEVGFEPVIELAKRMGIKSDLLPAYSLALGSSEVNLLEITNAYGAIAAEGKHVDAHGITRITNRSGKVLYEFSDEPEQAIDQDSAAIMAWMMRSVVEGGTGSNAYISGRQIAGKTGTSEKNRDLWFIGFTPDLVVGVWFGNDDSSPTRGASSTAAYAWRKFVEQFIEDLPVEKFPELPRLSGREGSIEAKPVKPGKVIAEKAGSSRRSSDSAPRQSAPEPAPQPRRAEEPAPQPRADPAPRRSTPPPVRQEPVTPAPAPTPTSPAPAPIPAEPAPEPIFADPPAPAAPSEPVAPAPPVAAPAPIEPAPVFEPAPAPPAPAPAPPAPIAPAPAPAAPAPVDADVSAE</sequence>
<feature type="compositionally biased region" description="Low complexity" evidence="9">
    <location>
        <begin position="792"/>
        <end position="801"/>
    </location>
</feature>
<dbReference type="InterPro" id="IPR001264">
    <property type="entry name" value="Glyco_trans_51"/>
</dbReference>
<evidence type="ECO:0000256" key="8">
    <source>
        <dbReference type="ARBA" id="ARBA00049902"/>
    </source>
</evidence>
<dbReference type="Gene3D" id="3.40.710.10">
    <property type="entry name" value="DD-peptidase/beta-lactamase superfamily"/>
    <property type="match status" value="1"/>
</dbReference>
<keyword evidence="10" id="KW-0472">Membrane</keyword>
<keyword evidence="2" id="KW-0645">Protease</keyword>
<dbReference type="InterPro" id="IPR036950">
    <property type="entry name" value="PBP_transglycosylase"/>
</dbReference>
<keyword evidence="10" id="KW-1133">Transmembrane helix</keyword>
<comment type="caution">
    <text evidence="13">The sequence shown here is derived from an EMBL/GenBank/DDBJ whole genome shotgun (WGS) entry which is preliminary data.</text>
</comment>
<organism evidence="13 14">
    <name type="scientific">Leptothoe kymatousa TAU-MAC 1615</name>
    <dbReference type="NCBI Taxonomy" id="2364775"/>
    <lineage>
        <taxon>Bacteria</taxon>
        <taxon>Bacillati</taxon>
        <taxon>Cyanobacteriota</taxon>
        <taxon>Cyanophyceae</taxon>
        <taxon>Nodosilineales</taxon>
        <taxon>Cymatolegaceae</taxon>
        <taxon>Leptothoe</taxon>
        <taxon>Leptothoe kymatousa</taxon>
    </lineage>
</organism>
<dbReference type="EMBL" id="JADOER010000016">
    <property type="protein sequence ID" value="MBT9313746.1"/>
    <property type="molecule type" value="Genomic_DNA"/>
</dbReference>
<evidence type="ECO:0000313" key="14">
    <source>
        <dbReference type="Proteomes" id="UP001196661"/>
    </source>
</evidence>
<dbReference type="InterPro" id="IPR001460">
    <property type="entry name" value="PCN-bd_Tpept"/>
</dbReference>
<evidence type="ECO:0000256" key="4">
    <source>
        <dbReference type="ARBA" id="ARBA00022679"/>
    </source>
</evidence>
<dbReference type="PANTHER" id="PTHR32282:SF31">
    <property type="entry name" value="PEPTIDOGLYCAN GLYCOSYLTRANSFERASE"/>
    <property type="match status" value="1"/>
</dbReference>
<comment type="catalytic activity">
    <reaction evidence="8">
        <text>[GlcNAc-(1-&gt;4)-Mur2Ac(oyl-L-Ala-gamma-D-Glu-L-Lys-D-Ala-D-Ala)](n)-di-trans,octa-cis-undecaprenyl diphosphate + beta-D-GlcNAc-(1-&gt;4)-Mur2Ac(oyl-L-Ala-gamma-D-Glu-L-Lys-D-Ala-D-Ala)-di-trans,octa-cis-undecaprenyl diphosphate = [GlcNAc-(1-&gt;4)-Mur2Ac(oyl-L-Ala-gamma-D-Glu-L-Lys-D-Ala-D-Ala)](n+1)-di-trans,octa-cis-undecaprenyl diphosphate + di-trans,octa-cis-undecaprenyl diphosphate + H(+)</text>
        <dbReference type="Rhea" id="RHEA:23708"/>
        <dbReference type="Rhea" id="RHEA-COMP:9602"/>
        <dbReference type="Rhea" id="RHEA-COMP:9603"/>
        <dbReference type="ChEBI" id="CHEBI:15378"/>
        <dbReference type="ChEBI" id="CHEBI:58405"/>
        <dbReference type="ChEBI" id="CHEBI:60033"/>
        <dbReference type="ChEBI" id="CHEBI:78435"/>
        <dbReference type="EC" id="2.4.99.28"/>
    </reaction>
</comment>
<dbReference type="SUPFAM" id="SSF56601">
    <property type="entry name" value="beta-lactamase/transpeptidase-like"/>
    <property type="match status" value="1"/>
</dbReference>
<comment type="catalytic activity">
    <reaction evidence="7">
        <text>Preferential cleavage: (Ac)2-L-Lys-D-Ala-|-D-Ala. Also transpeptidation of peptidyl-alanyl moieties that are N-acyl substituents of D-alanine.</text>
        <dbReference type="EC" id="3.4.16.4"/>
    </reaction>
</comment>
<evidence type="ECO:0000256" key="3">
    <source>
        <dbReference type="ARBA" id="ARBA00022676"/>
    </source>
</evidence>
<dbReference type="Pfam" id="PF00912">
    <property type="entry name" value="Transgly"/>
    <property type="match status" value="1"/>
</dbReference>
<evidence type="ECO:0000259" key="11">
    <source>
        <dbReference type="Pfam" id="PF00905"/>
    </source>
</evidence>
<protein>
    <submittedName>
        <fullName evidence="13">PBP1A family penicillin-binding protein</fullName>
    </submittedName>
</protein>
<dbReference type="PRINTS" id="PR01217">
    <property type="entry name" value="PRICHEXTENSN"/>
</dbReference>
<name>A0ABS5Y7J3_9CYAN</name>
<evidence type="ECO:0000313" key="13">
    <source>
        <dbReference type="EMBL" id="MBT9313746.1"/>
    </source>
</evidence>
<evidence type="ECO:0000259" key="12">
    <source>
        <dbReference type="Pfam" id="PF00912"/>
    </source>
</evidence>
<evidence type="ECO:0000256" key="5">
    <source>
        <dbReference type="ARBA" id="ARBA00022801"/>
    </source>
</evidence>
<dbReference type="RefSeq" id="WP_215619628.1">
    <property type="nucleotide sequence ID" value="NZ_JADOER010000016.1"/>
</dbReference>
<feature type="region of interest" description="Disordered" evidence="9">
    <location>
        <begin position="640"/>
        <end position="801"/>
    </location>
</feature>
<evidence type="ECO:0000256" key="1">
    <source>
        <dbReference type="ARBA" id="ARBA00022645"/>
    </source>
</evidence>
<keyword evidence="10" id="KW-0812">Transmembrane</keyword>
<dbReference type="InterPro" id="IPR012338">
    <property type="entry name" value="Beta-lactam/transpept-like"/>
</dbReference>
<dbReference type="InterPro" id="IPR050396">
    <property type="entry name" value="Glycosyltr_51/Transpeptidase"/>
</dbReference>
<evidence type="ECO:0000256" key="2">
    <source>
        <dbReference type="ARBA" id="ARBA00022670"/>
    </source>
</evidence>
<dbReference type="PANTHER" id="PTHR32282">
    <property type="entry name" value="BINDING PROTEIN TRANSPEPTIDASE, PUTATIVE-RELATED"/>
    <property type="match status" value="1"/>
</dbReference>